<dbReference type="RefSeq" id="XP_042919915.1">
    <property type="nucleotide sequence ID" value="XM_043066518.1"/>
</dbReference>
<dbReference type="KEGG" id="cre:CHLRE_10g423700v5"/>
<dbReference type="Proteomes" id="UP000006906">
    <property type="component" value="Chromosome 10"/>
</dbReference>
<dbReference type="InterPro" id="IPR012942">
    <property type="entry name" value="SRR1-like"/>
</dbReference>
<protein>
    <recommendedName>
        <fullName evidence="3">SRR1-like domain-containing protein</fullName>
    </recommendedName>
</protein>
<organism evidence="4 5">
    <name type="scientific">Chlamydomonas reinhardtii</name>
    <name type="common">Chlamydomonas smithii</name>
    <dbReference type="NCBI Taxonomy" id="3055"/>
    <lineage>
        <taxon>Eukaryota</taxon>
        <taxon>Viridiplantae</taxon>
        <taxon>Chlorophyta</taxon>
        <taxon>core chlorophytes</taxon>
        <taxon>Chlorophyceae</taxon>
        <taxon>CS clade</taxon>
        <taxon>Chlamydomonadales</taxon>
        <taxon>Chlamydomonadaceae</taxon>
        <taxon>Chlamydomonas</taxon>
    </lineage>
</organism>
<evidence type="ECO:0000256" key="1">
    <source>
        <dbReference type="ARBA" id="ARBA00009856"/>
    </source>
</evidence>
<feature type="region of interest" description="Disordered" evidence="2">
    <location>
        <begin position="224"/>
        <end position="247"/>
    </location>
</feature>
<proteinExistence type="inferred from homology"/>
<feature type="region of interest" description="Disordered" evidence="2">
    <location>
        <begin position="1"/>
        <end position="87"/>
    </location>
</feature>
<dbReference type="Pfam" id="PF07985">
    <property type="entry name" value="SRR1"/>
    <property type="match status" value="2"/>
</dbReference>
<comment type="similarity">
    <text evidence="1">Belongs to the SRR1 family.</text>
</comment>
<dbReference type="OrthoDB" id="551431at2759"/>
<dbReference type="AlphaFoldDB" id="A0A2K3D9D0"/>
<dbReference type="Gramene" id="PNW77137">
    <property type="protein sequence ID" value="PNW77137"/>
    <property type="gene ID" value="CHLRE_10g423700v5"/>
</dbReference>
<sequence length="474" mass="48342">MDEDDGWTVVRGKGKAAKRSPLKRVRDECCPGDGGPCTAAPADSAAATHGPSQGNTTAAAAAPGWPAPAADGNRRPAKGNRRGFRERTPAEQCDALIDAVNTCRREVEDSPFYMSLLKVMRDASTKLSYLATGSSSGSCSSGSGSGGGDDGSGGGQDGAMEGVHGGAAAAVGPQSGSRAGGEWRALRRLVVYGLGSPHESRVSRYQLALVLLLRDQVLPGLRQQHPAAEPRPVGAEPGLAGAGAGMGEAEPMSTEALAAAGAGAGAEAGAAAAPVQQEGAVQLYDPAFDDVDVLALRKLGLQVIAVNEGGARRVSEPTFFYLPHCEGVLCDALLGANWSPPVGDSNGGSNGGGGGGGLPSVVILGNSFRTYQDRWELHAAGGGGGARAGRGEGKPVRPSRIIRSCELGAVVELRTPDLRFPAPSAFNDMSLHLFPPGEALQHLLAPTQEAAQQPEQQQQQQQPGAQGDGVQGME</sequence>
<reference evidence="4 5" key="1">
    <citation type="journal article" date="2007" name="Science">
        <title>The Chlamydomonas genome reveals the evolution of key animal and plant functions.</title>
        <authorList>
            <person name="Merchant S.S."/>
            <person name="Prochnik S.E."/>
            <person name="Vallon O."/>
            <person name="Harris E.H."/>
            <person name="Karpowicz S.J."/>
            <person name="Witman G.B."/>
            <person name="Terry A."/>
            <person name="Salamov A."/>
            <person name="Fritz-Laylin L.K."/>
            <person name="Marechal-Drouard L."/>
            <person name="Marshall W.F."/>
            <person name="Qu L.H."/>
            <person name="Nelson D.R."/>
            <person name="Sanderfoot A.A."/>
            <person name="Spalding M.H."/>
            <person name="Kapitonov V.V."/>
            <person name="Ren Q."/>
            <person name="Ferris P."/>
            <person name="Lindquist E."/>
            <person name="Shapiro H."/>
            <person name="Lucas S.M."/>
            <person name="Grimwood J."/>
            <person name="Schmutz J."/>
            <person name="Cardol P."/>
            <person name="Cerutti H."/>
            <person name="Chanfreau G."/>
            <person name="Chen C.L."/>
            <person name="Cognat V."/>
            <person name="Croft M.T."/>
            <person name="Dent R."/>
            <person name="Dutcher S."/>
            <person name="Fernandez E."/>
            <person name="Fukuzawa H."/>
            <person name="Gonzalez-Ballester D."/>
            <person name="Gonzalez-Halphen D."/>
            <person name="Hallmann A."/>
            <person name="Hanikenne M."/>
            <person name="Hippler M."/>
            <person name="Inwood W."/>
            <person name="Jabbari K."/>
            <person name="Kalanon M."/>
            <person name="Kuras R."/>
            <person name="Lefebvre P.A."/>
            <person name="Lemaire S.D."/>
            <person name="Lobanov A.V."/>
            <person name="Lohr M."/>
            <person name="Manuell A."/>
            <person name="Meier I."/>
            <person name="Mets L."/>
            <person name="Mittag M."/>
            <person name="Mittelmeier T."/>
            <person name="Moroney J.V."/>
            <person name="Moseley J."/>
            <person name="Napoli C."/>
            <person name="Nedelcu A.M."/>
            <person name="Niyogi K."/>
            <person name="Novoselov S.V."/>
            <person name="Paulsen I.T."/>
            <person name="Pazour G."/>
            <person name="Purton S."/>
            <person name="Ral J.P."/>
            <person name="Riano-Pachon D.M."/>
            <person name="Riekhof W."/>
            <person name="Rymarquis L."/>
            <person name="Schroda M."/>
            <person name="Stern D."/>
            <person name="Umen J."/>
            <person name="Willows R."/>
            <person name="Wilson N."/>
            <person name="Zimmer S.L."/>
            <person name="Allmer J."/>
            <person name="Balk J."/>
            <person name="Bisova K."/>
            <person name="Chen C.J."/>
            <person name="Elias M."/>
            <person name="Gendler K."/>
            <person name="Hauser C."/>
            <person name="Lamb M.R."/>
            <person name="Ledford H."/>
            <person name="Long J.C."/>
            <person name="Minagawa J."/>
            <person name="Page M.D."/>
            <person name="Pan J."/>
            <person name="Pootakham W."/>
            <person name="Roje S."/>
            <person name="Rose A."/>
            <person name="Stahlberg E."/>
            <person name="Terauchi A.M."/>
            <person name="Yang P."/>
            <person name="Ball S."/>
            <person name="Bowler C."/>
            <person name="Dieckmann C.L."/>
            <person name="Gladyshev V.N."/>
            <person name="Green P."/>
            <person name="Jorgensen R."/>
            <person name="Mayfield S."/>
            <person name="Mueller-Roeber B."/>
            <person name="Rajamani S."/>
            <person name="Sayre R.T."/>
            <person name="Brokstein P."/>
            <person name="Dubchak I."/>
            <person name="Goodstein D."/>
            <person name="Hornick L."/>
            <person name="Huang Y.W."/>
            <person name="Jhaveri J."/>
            <person name="Luo Y."/>
            <person name="Martinez D."/>
            <person name="Ngau W.C."/>
            <person name="Otillar B."/>
            <person name="Poliakov A."/>
            <person name="Porter A."/>
            <person name="Szajkowski L."/>
            <person name="Werner G."/>
            <person name="Zhou K."/>
            <person name="Grigoriev I.V."/>
            <person name="Rokhsar D.S."/>
            <person name="Grossman A.R."/>
        </authorList>
    </citation>
    <scope>NUCLEOTIDE SEQUENCE [LARGE SCALE GENOMIC DNA]</scope>
    <source>
        <strain evidence="5">CC-503</strain>
    </source>
</reference>
<dbReference type="GeneID" id="66054961"/>
<dbReference type="PANTHER" id="PTHR28626:SF3">
    <property type="entry name" value="SRR1-LIKE PROTEIN"/>
    <property type="match status" value="1"/>
</dbReference>
<name>A0A2K3D9D0_CHLRE</name>
<feature type="compositionally biased region" description="Basic residues" evidence="2">
    <location>
        <begin position="12"/>
        <end position="23"/>
    </location>
</feature>
<dbReference type="GO" id="GO:0005737">
    <property type="term" value="C:cytoplasm"/>
    <property type="evidence" value="ECO:0000318"/>
    <property type="project" value="GO_Central"/>
</dbReference>
<feature type="region of interest" description="Disordered" evidence="2">
    <location>
        <begin position="131"/>
        <end position="179"/>
    </location>
</feature>
<dbReference type="OMA" id="RTPAEQC"/>
<feature type="domain" description="SRR1-like" evidence="3">
    <location>
        <begin position="183"/>
        <end position="217"/>
    </location>
</feature>
<dbReference type="GO" id="GO:0005634">
    <property type="term" value="C:nucleus"/>
    <property type="evidence" value="ECO:0000318"/>
    <property type="project" value="GO_Central"/>
</dbReference>
<accession>A0A2K3D9D0</accession>
<evidence type="ECO:0000256" key="2">
    <source>
        <dbReference type="SAM" id="MobiDB-lite"/>
    </source>
</evidence>
<dbReference type="PANTHER" id="PTHR28626">
    <property type="entry name" value="SRR1-LIKE PROTEIN"/>
    <property type="match status" value="1"/>
</dbReference>
<dbReference type="EMBL" id="CM008971">
    <property type="protein sequence ID" value="PNW77137.1"/>
    <property type="molecule type" value="Genomic_DNA"/>
</dbReference>
<feature type="compositionally biased region" description="Low complexity" evidence="2">
    <location>
        <begin position="448"/>
        <end position="465"/>
    </location>
</feature>
<feature type="compositionally biased region" description="Low complexity" evidence="2">
    <location>
        <begin position="58"/>
        <end position="70"/>
    </location>
</feature>
<evidence type="ECO:0000259" key="3">
    <source>
        <dbReference type="Pfam" id="PF07985"/>
    </source>
</evidence>
<evidence type="ECO:0000313" key="4">
    <source>
        <dbReference type="EMBL" id="PNW77137.1"/>
    </source>
</evidence>
<feature type="compositionally biased region" description="Low complexity" evidence="2">
    <location>
        <begin position="133"/>
        <end position="142"/>
    </location>
</feature>
<dbReference type="InterPro" id="IPR040044">
    <property type="entry name" value="SRR1L"/>
</dbReference>
<evidence type="ECO:0000313" key="5">
    <source>
        <dbReference type="Proteomes" id="UP000006906"/>
    </source>
</evidence>
<feature type="compositionally biased region" description="Gly residues" evidence="2">
    <location>
        <begin position="143"/>
        <end position="157"/>
    </location>
</feature>
<feature type="region of interest" description="Disordered" evidence="2">
    <location>
        <begin position="446"/>
        <end position="474"/>
    </location>
</feature>
<keyword evidence="5" id="KW-1185">Reference proteome</keyword>
<feature type="compositionally biased region" description="Low complexity" evidence="2">
    <location>
        <begin position="158"/>
        <end position="172"/>
    </location>
</feature>
<feature type="domain" description="SRR1-like" evidence="3">
    <location>
        <begin position="280"/>
        <end position="432"/>
    </location>
</feature>
<gene>
    <name evidence="4" type="ORF">CHLRE_10g423700v5</name>
</gene>
<dbReference type="InParanoid" id="A0A2K3D9D0"/>